<organism evidence="1 2">
    <name type="scientific">Schistosoma margrebowiei</name>
    <dbReference type="NCBI Taxonomy" id="48269"/>
    <lineage>
        <taxon>Eukaryota</taxon>
        <taxon>Metazoa</taxon>
        <taxon>Spiralia</taxon>
        <taxon>Lophotrochozoa</taxon>
        <taxon>Platyhelminthes</taxon>
        <taxon>Trematoda</taxon>
        <taxon>Digenea</taxon>
        <taxon>Strigeidida</taxon>
        <taxon>Schistosomatoidea</taxon>
        <taxon>Schistosomatidae</taxon>
        <taxon>Schistosoma</taxon>
    </lineage>
</organism>
<evidence type="ECO:0000313" key="2">
    <source>
        <dbReference type="WBParaSite" id="SMRG1_68500.1"/>
    </source>
</evidence>
<dbReference type="Gene3D" id="3.20.20.80">
    <property type="entry name" value="Glycosidases"/>
    <property type="match status" value="1"/>
</dbReference>
<protein>
    <recommendedName>
        <fullName evidence="3">Beta-N-acetylhexosaminidase</fullName>
    </recommendedName>
</protein>
<evidence type="ECO:0000313" key="1">
    <source>
        <dbReference type="Proteomes" id="UP000050790"/>
    </source>
</evidence>
<dbReference type="SUPFAM" id="SSF51445">
    <property type="entry name" value="(Trans)glycosidases"/>
    <property type="match status" value="1"/>
</dbReference>
<reference evidence="2" key="1">
    <citation type="submission" date="2023-11" db="UniProtKB">
        <authorList>
            <consortium name="WormBaseParasite"/>
        </authorList>
    </citation>
    <scope>IDENTIFICATION</scope>
</reference>
<dbReference type="Proteomes" id="UP000050790">
    <property type="component" value="Unassembled WGS sequence"/>
</dbReference>
<dbReference type="WBParaSite" id="SMRG1_68500.1">
    <property type="protein sequence ID" value="SMRG1_68500.1"/>
    <property type="gene ID" value="SMRG1_68500"/>
</dbReference>
<accession>A0AA85A7L8</accession>
<name>A0AA85A7L8_9TREM</name>
<evidence type="ECO:0008006" key="3">
    <source>
        <dbReference type="Google" id="ProtNLM"/>
    </source>
</evidence>
<proteinExistence type="predicted"/>
<sequence length="127" mass="15190">MYISKFDDDYHRLEGYDINNLIQIINDVKPPERNITPIVWQEIFENGFRCDKSAVIHVCKDLYWESVVKTVTKAGYRRFRRPRGSAVAERLWTHGSPNTTDFIPRVEELRCRMLRMTLNPLIWIIKY</sequence>
<dbReference type="InterPro" id="IPR017853">
    <property type="entry name" value="GH"/>
</dbReference>
<dbReference type="AlphaFoldDB" id="A0AA85A7L8"/>